<name>A0ACC0JX77_CHOFU</name>
<comment type="caution">
    <text evidence="1">The sequence shown here is derived from an EMBL/GenBank/DDBJ whole genome shotgun (WGS) entry which is preliminary data.</text>
</comment>
<proteinExistence type="predicted"/>
<gene>
    <name evidence="1" type="ORF">MSG28_007461</name>
</gene>
<protein>
    <submittedName>
        <fullName evidence="1">Uncharacterized protein</fullName>
    </submittedName>
</protein>
<evidence type="ECO:0000313" key="2">
    <source>
        <dbReference type="Proteomes" id="UP001064048"/>
    </source>
</evidence>
<sequence length="525" mass="60024">MFLLLIAIIIFTYIVHYKMGRKKLVELSKKLPSDLPALPILGHAYLFTGTDEDTMKSIQKSGKIALKHGGLATFWMANQLYLVVADPAASEVLLKNCLEKDNNSMRFLQFLVGNGSIYSSVSIWRPRRKLLAPTFNTKKLNRFVDVFAKQSAIMVEQLRPSVGKGTISVWKYLTTYTFDSVCETTLGVQMNAQSQPNHPFLEAFDEIAELMSRRMVRPWLHPDWLYRILPHYQRAERCRRLIYDFVDNVIKLKRQEMEAKQREANYLPKSGNETSISFKGTKDSYLGFQSLLEMLLETSLKVKGFTDLELREETLVMSAAGTDTSAVGASFALVMLSRHPEVQEKVFEELHEVLEYGDKAVTAADLPRLKYLDAVVKETLRLYPPVPIIVRLATSDTELQSGVIIPEGTSILLNIWAIHRDPRYWGPDADIFKPERFFEPLTHPAQFMPFSYGLRNCLGYLYAMMSMKTVLATFLRQYRVLPPAGADPKTLKEPIRVKYEIMMKAVDKFQLQIEPRTPQVTRTIG</sequence>
<evidence type="ECO:0000313" key="1">
    <source>
        <dbReference type="EMBL" id="KAI8428787.1"/>
    </source>
</evidence>
<organism evidence="1 2">
    <name type="scientific">Choristoneura fumiferana</name>
    <name type="common">Spruce budworm moth</name>
    <name type="synonym">Archips fumiferana</name>
    <dbReference type="NCBI Taxonomy" id="7141"/>
    <lineage>
        <taxon>Eukaryota</taxon>
        <taxon>Metazoa</taxon>
        <taxon>Ecdysozoa</taxon>
        <taxon>Arthropoda</taxon>
        <taxon>Hexapoda</taxon>
        <taxon>Insecta</taxon>
        <taxon>Pterygota</taxon>
        <taxon>Neoptera</taxon>
        <taxon>Endopterygota</taxon>
        <taxon>Lepidoptera</taxon>
        <taxon>Glossata</taxon>
        <taxon>Ditrysia</taxon>
        <taxon>Tortricoidea</taxon>
        <taxon>Tortricidae</taxon>
        <taxon>Tortricinae</taxon>
        <taxon>Choristoneura</taxon>
    </lineage>
</organism>
<keyword evidence="2" id="KW-1185">Reference proteome</keyword>
<dbReference type="EMBL" id="CM046112">
    <property type="protein sequence ID" value="KAI8428787.1"/>
    <property type="molecule type" value="Genomic_DNA"/>
</dbReference>
<reference evidence="1 2" key="1">
    <citation type="journal article" date="2022" name="Genome Biol. Evol.">
        <title>The Spruce Budworm Genome: Reconstructing the Evolutionary History of Antifreeze Proteins.</title>
        <authorList>
            <person name="Beliveau C."/>
            <person name="Gagne P."/>
            <person name="Picq S."/>
            <person name="Vernygora O."/>
            <person name="Keeling C.I."/>
            <person name="Pinkney K."/>
            <person name="Doucet D."/>
            <person name="Wen F."/>
            <person name="Johnston J.S."/>
            <person name="Maaroufi H."/>
            <person name="Boyle B."/>
            <person name="Laroche J."/>
            <person name="Dewar K."/>
            <person name="Juretic N."/>
            <person name="Blackburn G."/>
            <person name="Nisole A."/>
            <person name="Brunet B."/>
            <person name="Brandao M."/>
            <person name="Lumley L."/>
            <person name="Duan J."/>
            <person name="Quan G."/>
            <person name="Lucarotti C.J."/>
            <person name="Roe A.D."/>
            <person name="Sperling F.A.H."/>
            <person name="Levesque R.C."/>
            <person name="Cusson M."/>
        </authorList>
    </citation>
    <scope>NUCLEOTIDE SEQUENCE [LARGE SCALE GENOMIC DNA]</scope>
    <source>
        <strain evidence="1">Glfc:IPQL:Cfum</strain>
    </source>
</reference>
<dbReference type="Proteomes" id="UP001064048">
    <property type="component" value="Chromosome 12"/>
</dbReference>
<accession>A0ACC0JX77</accession>